<proteinExistence type="inferred from homology"/>
<sequence>MTATSILLDRNARFSVGFDSGDMPAFPKLGTMILTCIDARVDPAHVLGLELGDCVVFRNNGGRVTQNFVDEVTALAIMVAKMSGAMEAAFDIVLMQHTKCGAQSFADPQFQALIKQRTGVDVTPNAITDQRSDLLSDIQTLRDAPNIPGGIRVAAMLYDVETGIAQEVAPPTPLADLRH</sequence>
<dbReference type="PANTHER" id="PTHR43175:SF3">
    <property type="entry name" value="CARBON DISULFIDE HYDROLASE"/>
    <property type="match status" value="1"/>
</dbReference>
<gene>
    <name evidence="5" type="ORF">GFB49_17615</name>
</gene>
<evidence type="ECO:0000256" key="3">
    <source>
        <dbReference type="ARBA" id="ARBA00022833"/>
    </source>
</evidence>
<dbReference type="InterPro" id="IPR001765">
    <property type="entry name" value="Carbonic_anhydrase"/>
</dbReference>
<dbReference type="InterPro" id="IPR036874">
    <property type="entry name" value="Carbonic_anhydrase_sf"/>
</dbReference>
<evidence type="ECO:0008006" key="7">
    <source>
        <dbReference type="Google" id="ProtNLM"/>
    </source>
</evidence>
<dbReference type="GO" id="GO:0004089">
    <property type="term" value="F:carbonate dehydratase activity"/>
    <property type="evidence" value="ECO:0007669"/>
    <property type="project" value="InterPro"/>
</dbReference>
<dbReference type="SMART" id="SM00947">
    <property type="entry name" value="Pro_CA"/>
    <property type="match status" value="1"/>
</dbReference>
<feature type="binding site" evidence="4">
    <location>
        <position position="97"/>
    </location>
    <ligand>
        <name>Zn(2+)</name>
        <dbReference type="ChEBI" id="CHEBI:29105"/>
    </ligand>
</feature>
<dbReference type="SUPFAM" id="SSF53056">
    <property type="entry name" value="beta-carbonic anhydrase, cab"/>
    <property type="match status" value="1"/>
</dbReference>
<feature type="binding site" evidence="4">
    <location>
        <position position="100"/>
    </location>
    <ligand>
        <name>Zn(2+)</name>
        <dbReference type="ChEBI" id="CHEBI:29105"/>
    </ligand>
</feature>
<keyword evidence="2 4" id="KW-0479">Metal-binding</keyword>
<organism evidence="5 6">
    <name type="scientific">Tritonibacter litoralis</name>
    <dbReference type="NCBI Taxonomy" id="2662264"/>
    <lineage>
        <taxon>Bacteria</taxon>
        <taxon>Pseudomonadati</taxon>
        <taxon>Pseudomonadota</taxon>
        <taxon>Alphaproteobacteria</taxon>
        <taxon>Rhodobacterales</taxon>
        <taxon>Paracoccaceae</taxon>
        <taxon>Tritonibacter</taxon>
    </lineage>
</organism>
<evidence type="ECO:0000256" key="2">
    <source>
        <dbReference type="ARBA" id="ARBA00022723"/>
    </source>
</evidence>
<evidence type="ECO:0000256" key="4">
    <source>
        <dbReference type="PIRSR" id="PIRSR601765-1"/>
    </source>
</evidence>
<evidence type="ECO:0000313" key="6">
    <source>
        <dbReference type="Proteomes" id="UP000444174"/>
    </source>
</evidence>
<accession>A0A843YM63</accession>
<dbReference type="GO" id="GO:0008270">
    <property type="term" value="F:zinc ion binding"/>
    <property type="evidence" value="ECO:0007669"/>
    <property type="project" value="InterPro"/>
</dbReference>
<comment type="similarity">
    <text evidence="1">Belongs to the beta-class carbonic anhydrase family.</text>
</comment>
<dbReference type="AlphaFoldDB" id="A0A843YM63"/>
<feature type="binding site" evidence="4">
    <location>
        <position position="38"/>
    </location>
    <ligand>
        <name>Zn(2+)</name>
        <dbReference type="ChEBI" id="CHEBI:29105"/>
    </ligand>
</feature>
<comment type="cofactor">
    <cofactor evidence="4">
        <name>Zn(2+)</name>
        <dbReference type="ChEBI" id="CHEBI:29105"/>
    </cofactor>
    <text evidence="4">Binds 1 zinc ion per subunit.</text>
</comment>
<dbReference type="EMBL" id="WIBF01000013">
    <property type="protein sequence ID" value="MQQ10289.1"/>
    <property type="molecule type" value="Genomic_DNA"/>
</dbReference>
<name>A0A843YM63_9RHOB</name>
<evidence type="ECO:0000313" key="5">
    <source>
        <dbReference type="EMBL" id="MQQ10289.1"/>
    </source>
</evidence>
<keyword evidence="3 4" id="KW-0862">Zinc</keyword>
<dbReference type="Pfam" id="PF00484">
    <property type="entry name" value="Pro_CA"/>
    <property type="match status" value="1"/>
</dbReference>
<reference evidence="5 6" key="1">
    <citation type="submission" date="2019-10" db="EMBL/GenBank/DDBJ databases">
        <title>Epibacterium sp. nov., isolated from seawater.</title>
        <authorList>
            <person name="Zhang X."/>
            <person name="Li N."/>
        </authorList>
    </citation>
    <scope>NUCLEOTIDE SEQUENCE [LARGE SCALE GENOMIC DNA]</scope>
    <source>
        <strain evidence="5 6">SM1979</strain>
    </source>
</reference>
<evidence type="ECO:0000256" key="1">
    <source>
        <dbReference type="ARBA" id="ARBA00006217"/>
    </source>
</evidence>
<comment type="caution">
    <text evidence="5">The sequence shown here is derived from an EMBL/GenBank/DDBJ whole genome shotgun (WGS) entry which is preliminary data.</text>
</comment>
<feature type="binding site" evidence="4">
    <location>
        <position position="36"/>
    </location>
    <ligand>
        <name>Zn(2+)</name>
        <dbReference type="ChEBI" id="CHEBI:29105"/>
    </ligand>
</feature>
<protein>
    <recommendedName>
        <fullName evidence="7">Carbonic anhydrase</fullName>
    </recommendedName>
</protein>
<dbReference type="Proteomes" id="UP000444174">
    <property type="component" value="Unassembled WGS sequence"/>
</dbReference>
<keyword evidence="6" id="KW-1185">Reference proteome</keyword>
<dbReference type="Gene3D" id="3.40.1050.10">
    <property type="entry name" value="Carbonic anhydrase"/>
    <property type="match status" value="1"/>
</dbReference>
<dbReference type="PANTHER" id="PTHR43175">
    <property type="entry name" value="CARBONIC ANHYDRASE"/>
    <property type="match status" value="1"/>
</dbReference>